<accession>A0A1I5YE08</accession>
<dbReference type="EMBL" id="FOXO01000044">
    <property type="protein sequence ID" value="SFQ42107.1"/>
    <property type="molecule type" value="Genomic_DNA"/>
</dbReference>
<dbReference type="OrthoDB" id="2082499at2"/>
<evidence type="ECO:0000313" key="2">
    <source>
        <dbReference type="Proteomes" id="UP000182624"/>
    </source>
</evidence>
<dbReference type="AlphaFoldDB" id="A0A1I5YE08"/>
<evidence type="ECO:0000313" key="1">
    <source>
        <dbReference type="EMBL" id="SFQ42107.1"/>
    </source>
</evidence>
<keyword evidence="2" id="KW-1185">Reference proteome</keyword>
<dbReference type="RefSeq" id="WP_074891840.1">
    <property type="nucleotide sequence ID" value="NZ_FOXO01000044.1"/>
</dbReference>
<name>A0A1I5YE08_9FIRM</name>
<organism evidence="1 2">
    <name type="scientific">Butyrivibrio proteoclasticus</name>
    <dbReference type="NCBI Taxonomy" id="43305"/>
    <lineage>
        <taxon>Bacteria</taxon>
        <taxon>Bacillati</taxon>
        <taxon>Bacillota</taxon>
        <taxon>Clostridia</taxon>
        <taxon>Lachnospirales</taxon>
        <taxon>Lachnospiraceae</taxon>
        <taxon>Butyrivibrio</taxon>
    </lineage>
</organism>
<gene>
    <name evidence="1" type="ORF">SAMN04487928_1446</name>
</gene>
<dbReference type="Proteomes" id="UP000182624">
    <property type="component" value="Unassembled WGS sequence"/>
</dbReference>
<reference evidence="2" key="1">
    <citation type="submission" date="2016-10" db="EMBL/GenBank/DDBJ databases">
        <authorList>
            <person name="Varghese N."/>
            <person name="Submissions S."/>
        </authorList>
    </citation>
    <scope>NUCLEOTIDE SEQUENCE [LARGE SCALE GENOMIC DNA]</scope>
    <source>
        <strain evidence="2">P18</strain>
    </source>
</reference>
<protein>
    <submittedName>
        <fullName evidence="1">Uncharacterized protein</fullName>
    </submittedName>
</protein>
<sequence length="210" mass="24686">MVLQDEFEKAGYKDILNGSISLDYEICLDDLYDKNMRPEELLGIYISRQRDDLFFLLKGDVEDINLLCDSWDERIRVFSIINENTKAVKKLKYNIVQLIVVSSDEVDKSIEGNLMFSRKLIIKGDLSDKSHIKIAADEAIELPFHMIKDDGFTLDENKVRQLSELLPSDEELLLFMKKNWKKVIRKKRNDVYDKSLKLSDFEKVKEWLEQ</sequence>
<proteinExistence type="predicted"/>